<dbReference type="EMBL" id="JH660679">
    <property type="protein sequence ID" value="EIM31505.1"/>
    <property type="molecule type" value="Genomic_DNA"/>
</dbReference>
<proteinExistence type="predicted"/>
<dbReference type="SMART" id="SM01086">
    <property type="entry name" value="ClpB_D2-small"/>
    <property type="match status" value="1"/>
</dbReference>
<protein>
    <submittedName>
        <fullName evidence="4">C-terminal, D2-small domain, of ClpB protein</fullName>
    </submittedName>
</protein>
<dbReference type="AlphaFoldDB" id="I4Z5L3"/>
<keyword evidence="2" id="KW-0067">ATP-binding</keyword>
<dbReference type="Gene3D" id="1.10.8.60">
    <property type="match status" value="1"/>
</dbReference>
<dbReference type="InterPro" id="IPR019489">
    <property type="entry name" value="Clp_ATPase_C"/>
</dbReference>
<evidence type="ECO:0000256" key="1">
    <source>
        <dbReference type="ARBA" id="ARBA00022741"/>
    </source>
</evidence>
<feature type="domain" description="Clp ATPase C-terminal" evidence="3">
    <location>
        <begin position="1"/>
        <end position="91"/>
    </location>
</feature>
<keyword evidence="5" id="KW-1185">Reference proteome</keyword>
<dbReference type="GO" id="GO:0005737">
    <property type="term" value="C:cytoplasm"/>
    <property type="evidence" value="ECO:0007669"/>
    <property type="project" value="TreeGrafter"/>
</dbReference>
<name>I4Z5L3_9BURK</name>
<dbReference type="InterPro" id="IPR050130">
    <property type="entry name" value="ClpA_ClpB"/>
</dbReference>
<dbReference type="HOGENOM" id="CLU_150764_2_0_4"/>
<accession>I4Z5L3</accession>
<dbReference type="Pfam" id="PF10431">
    <property type="entry name" value="ClpB_D2-small"/>
    <property type="match status" value="1"/>
</dbReference>
<dbReference type="GO" id="GO:0016887">
    <property type="term" value="F:ATP hydrolysis activity"/>
    <property type="evidence" value="ECO:0007669"/>
    <property type="project" value="TreeGrafter"/>
</dbReference>
<evidence type="ECO:0000313" key="4">
    <source>
        <dbReference type="EMBL" id="EIM31505.1"/>
    </source>
</evidence>
<organism evidence="4 5">
    <name type="scientific">Leptothrix ochracea L12</name>
    <dbReference type="NCBI Taxonomy" id="735332"/>
    <lineage>
        <taxon>Bacteria</taxon>
        <taxon>Pseudomonadati</taxon>
        <taxon>Pseudomonadota</taxon>
        <taxon>Betaproteobacteria</taxon>
        <taxon>Burkholderiales</taxon>
        <taxon>Sphaerotilaceae</taxon>
        <taxon>Leptothrix</taxon>
    </lineage>
</organism>
<dbReference type="Proteomes" id="UP000053899">
    <property type="component" value="Unassembled WGS sequence"/>
</dbReference>
<dbReference type="GO" id="GO:0005524">
    <property type="term" value="F:ATP binding"/>
    <property type="evidence" value="ECO:0007669"/>
    <property type="project" value="UniProtKB-KW"/>
</dbReference>
<dbReference type="GO" id="GO:0034605">
    <property type="term" value="P:cellular response to heat"/>
    <property type="evidence" value="ECO:0007669"/>
    <property type="project" value="TreeGrafter"/>
</dbReference>
<dbReference type="PANTHER" id="PTHR11638">
    <property type="entry name" value="ATP-DEPENDENT CLP PROTEASE"/>
    <property type="match status" value="1"/>
</dbReference>
<keyword evidence="1" id="KW-0547">Nucleotide-binding</keyword>
<gene>
    <name evidence="4" type="ORF">LepocDRAFT_00002360</name>
</gene>
<dbReference type="SUPFAM" id="SSF52540">
    <property type="entry name" value="P-loop containing nucleoside triphosphate hydrolases"/>
    <property type="match status" value="1"/>
</dbReference>
<reference evidence="4 5" key="1">
    <citation type="submission" date="2012-04" db="EMBL/GenBank/DDBJ databases">
        <title>Improved High-Quality Draft sequence of Leptothrix ochracea L12.</title>
        <authorList>
            <consortium name="US DOE Joint Genome Institute"/>
            <person name="Lucas S."/>
            <person name="Han J."/>
            <person name="Lapidus A."/>
            <person name="Cheng J.-F."/>
            <person name="Goodwin L."/>
            <person name="Pitluck S."/>
            <person name="Peters L."/>
            <person name="Zeytun A."/>
            <person name="Detter J.C."/>
            <person name="Han C."/>
            <person name="Tapia R."/>
            <person name="Land M."/>
            <person name="Hauser L."/>
            <person name="Kyrpides N."/>
            <person name="Ivanova N."/>
            <person name="Pagani I."/>
            <person name="Stepanauskas R."/>
            <person name="Masland D."/>
            <person name="Poulton N."/>
            <person name="Emerson D."/>
            <person name="Fleming E."/>
            <person name="Woyke T."/>
        </authorList>
    </citation>
    <scope>NUCLEOTIDE SEQUENCE [LARGE SCALE GENOMIC DNA]</scope>
    <source>
        <strain evidence="4 5">L12</strain>
    </source>
</reference>
<sequence length="106" mass="11964">MEVIVRVVDKFLLQLEAQLADKKVDVSFTDRLRAFLAKSGFDPLMGARPMQRVIQDTIRRVLADELLFGRLSDGGRVAIDVDDYDHVNLSFELKKGDKSKPESSLV</sequence>
<dbReference type="InterPro" id="IPR027417">
    <property type="entry name" value="P-loop_NTPase"/>
</dbReference>
<evidence type="ECO:0000259" key="3">
    <source>
        <dbReference type="SMART" id="SM01086"/>
    </source>
</evidence>
<dbReference type="PANTHER" id="PTHR11638:SF111">
    <property type="entry name" value="ATP-DEPENDENT CLP PROTEASE ATP-BINDING SUBUNIT CLPA"/>
    <property type="match status" value="1"/>
</dbReference>
<evidence type="ECO:0000313" key="5">
    <source>
        <dbReference type="Proteomes" id="UP000053899"/>
    </source>
</evidence>
<evidence type="ECO:0000256" key="2">
    <source>
        <dbReference type="ARBA" id="ARBA00022840"/>
    </source>
</evidence>